<evidence type="ECO:0000313" key="3">
    <source>
        <dbReference type="EMBL" id="RXG28611.1"/>
    </source>
</evidence>
<dbReference type="RefSeq" id="WP_072979799.1">
    <property type="nucleotide sequence ID" value="NZ_FQXT01000001.1"/>
</dbReference>
<dbReference type="STRING" id="573501.SAMN04487999_0403"/>
<dbReference type="OrthoDB" id="1441018at2"/>
<feature type="transmembrane region" description="Helical" evidence="2">
    <location>
        <begin position="48"/>
        <end position="67"/>
    </location>
</feature>
<sequence length="199" mass="22454">MAQDIREMFKNDLSIPDEGLKRGHEARFNARLDAHFGKEAKAKTEGYLWMKIAAVLVVLIAISGLLLNNPLSTGTQAEQTVEANSLATTQPVKVQLSDFSPEYKQIEDSYLATIHMELAQLNVTDDNKAIVDAYMGQLEELNQEYDRLNADLVETGVNDYNIQSLIDNLQFRLDLLNKLKEKLNELQVSQNNEIQTNTL</sequence>
<dbReference type="EMBL" id="QOVN01000004">
    <property type="protein sequence ID" value="RXG28611.1"/>
    <property type="molecule type" value="Genomic_DNA"/>
</dbReference>
<gene>
    <name evidence="3" type="ORF">DSM01_2072</name>
    <name evidence="4" type="ORF">SAMN04487999_0403</name>
</gene>
<evidence type="ECO:0000313" key="6">
    <source>
        <dbReference type="Proteomes" id="UP000290037"/>
    </source>
</evidence>
<keyword evidence="6" id="KW-1185">Reference proteome</keyword>
<evidence type="ECO:0000313" key="5">
    <source>
        <dbReference type="Proteomes" id="UP000184240"/>
    </source>
</evidence>
<dbReference type="AlphaFoldDB" id="A0A1M5TMT9"/>
<organism evidence="4 5">
    <name type="scientific">Leeuwenhoekiella palythoae</name>
    <dbReference type="NCBI Taxonomy" id="573501"/>
    <lineage>
        <taxon>Bacteria</taxon>
        <taxon>Pseudomonadati</taxon>
        <taxon>Bacteroidota</taxon>
        <taxon>Flavobacteriia</taxon>
        <taxon>Flavobacteriales</taxon>
        <taxon>Flavobacteriaceae</taxon>
        <taxon>Leeuwenhoekiella</taxon>
    </lineage>
</organism>
<dbReference type="Proteomes" id="UP000290037">
    <property type="component" value="Unassembled WGS sequence"/>
</dbReference>
<accession>A0A1M5TMT9</accession>
<evidence type="ECO:0000313" key="4">
    <source>
        <dbReference type="EMBL" id="SHH52024.1"/>
    </source>
</evidence>
<reference evidence="3 6" key="3">
    <citation type="submission" date="2018-07" db="EMBL/GenBank/DDBJ databases">
        <title>Leeuwenhoekiella genomics.</title>
        <authorList>
            <person name="Tahon G."/>
            <person name="Willems A."/>
        </authorList>
    </citation>
    <scope>NUCLEOTIDE SEQUENCE [LARGE SCALE GENOMIC DNA]</scope>
    <source>
        <strain evidence="3 6">LMG 24856</strain>
    </source>
</reference>
<dbReference type="Proteomes" id="UP000184240">
    <property type="component" value="Unassembled WGS sequence"/>
</dbReference>
<name>A0A1M5TMT9_9FLAO</name>
<evidence type="ECO:0000256" key="2">
    <source>
        <dbReference type="SAM" id="Phobius"/>
    </source>
</evidence>
<keyword evidence="2" id="KW-0812">Transmembrane</keyword>
<dbReference type="EMBL" id="FQXT01000001">
    <property type="protein sequence ID" value="SHH52024.1"/>
    <property type="molecule type" value="Genomic_DNA"/>
</dbReference>
<reference evidence="5" key="1">
    <citation type="submission" date="2016-11" db="EMBL/GenBank/DDBJ databases">
        <authorList>
            <person name="Varghese N."/>
            <person name="Submissions S."/>
        </authorList>
    </citation>
    <scope>NUCLEOTIDE SEQUENCE [LARGE SCALE GENOMIC DNA]</scope>
    <source>
        <strain evidence="5">DSM 19859</strain>
    </source>
</reference>
<feature type="coiled-coil region" evidence="1">
    <location>
        <begin position="131"/>
        <end position="196"/>
    </location>
</feature>
<reference evidence="4" key="2">
    <citation type="submission" date="2016-11" db="EMBL/GenBank/DDBJ databases">
        <authorList>
            <person name="Jaros S."/>
            <person name="Januszkiewicz K."/>
            <person name="Wedrychowicz H."/>
        </authorList>
    </citation>
    <scope>NUCLEOTIDE SEQUENCE [LARGE SCALE GENOMIC DNA]</scope>
    <source>
        <strain evidence="4">DSM 19859</strain>
    </source>
</reference>
<keyword evidence="1" id="KW-0175">Coiled coil</keyword>
<proteinExistence type="predicted"/>
<keyword evidence="2" id="KW-1133">Transmembrane helix</keyword>
<evidence type="ECO:0000256" key="1">
    <source>
        <dbReference type="SAM" id="Coils"/>
    </source>
</evidence>
<keyword evidence="2" id="KW-0472">Membrane</keyword>
<protein>
    <submittedName>
        <fullName evidence="4">Uncharacterized protein</fullName>
    </submittedName>
</protein>